<evidence type="ECO:0000256" key="1">
    <source>
        <dbReference type="SAM" id="MobiDB-lite"/>
    </source>
</evidence>
<gene>
    <name evidence="2" type="ORF">ALEPTO_LOCUS10828</name>
</gene>
<organism evidence="2 3">
    <name type="scientific">Ambispora leptoticha</name>
    <dbReference type="NCBI Taxonomy" id="144679"/>
    <lineage>
        <taxon>Eukaryota</taxon>
        <taxon>Fungi</taxon>
        <taxon>Fungi incertae sedis</taxon>
        <taxon>Mucoromycota</taxon>
        <taxon>Glomeromycotina</taxon>
        <taxon>Glomeromycetes</taxon>
        <taxon>Archaeosporales</taxon>
        <taxon>Ambisporaceae</taxon>
        <taxon>Ambispora</taxon>
    </lineage>
</organism>
<dbReference type="EMBL" id="CAJVPS010013974">
    <property type="protein sequence ID" value="CAG8679997.1"/>
    <property type="molecule type" value="Genomic_DNA"/>
</dbReference>
<dbReference type="Proteomes" id="UP000789508">
    <property type="component" value="Unassembled WGS sequence"/>
</dbReference>
<feature type="region of interest" description="Disordered" evidence="1">
    <location>
        <begin position="67"/>
        <end position="134"/>
    </location>
</feature>
<keyword evidence="3" id="KW-1185">Reference proteome</keyword>
<feature type="compositionally biased region" description="Polar residues" evidence="1">
    <location>
        <begin position="67"/>
        <end position="81"/>
    </location>
</feature>
<evidence type="ECO:0000313" key="3">
    <source>
        <dbReference type="Proteomes" id="UP000789508"/>
    </source>
</evidence>
<feature type="compositionally biased region" description="Polar residues" evidence="1">
    <location>
        <begin position="95"/>
        <end position="109"/>
    </location>
</feature>
<reference evidence="2" key="1">
    <citation type="submission" date="2021-06" db="EMBL/GenBank/DDBJ databases">
        <authorList>
            <person name="Kallberg Y."/>
            <person name="Tangrot J."/>
            <person name="Rosling A."/>
        </authorList>
    </citation>
    <scope>NUCLEOTIDE SEQUENCE</scope>
    <source>
        <strain evidence="2">FL130A</strain>
    </source>
</reference>
<evidence type="ECO:0000313" key="2">
    <source>
        <dbReference type="EMBL" id="CAG8679997.1"/>
    </source>
</evidence>
<sequence length="408" mass="45596">MVNEQEQIHNATLTQITNNQELQQENNADNTSSPNATSTLINVKLREQSVSNVISMQSAPGNVISVQSESGSQRLTSSKVTPTHPVYNKYRESQEQSNVISTSRQSSVTLDGDGDDDRQSIANENDENSESPKAIFTKDEVKTFRSYLISQRNADDIYEVVDEDEFDPKNGSSSVHDIINMDQFQDDESSDFFDDSDSQTIVSCATIVEDDSPSPERARKKTVSFHISQSDQATNNTSTSPPNSTISLQLNDSNGNILASSSKSVSYLLHVEIENVDSAFTSTLNIATPQNHPPIQTFNQVPSSKNGSYHRSKILIPPILKKSHGTQNKEFFINLTSIAEFLVDRKEVMQIVHITGCNLQIVREYFQNGRNIPNDKKKYFWTNDEDMELLKPNNFQSISTIKTTHGTK</sequence>
<feature type="compositionally biased region" description="Low complexity" evidence="1">
    <location>
        <begin position="234"/>
        <end position="245"/>
    </location>
</feature>
<accession>A0A9N9EIF0</accession>
<feature type="region of interest" description="Disordered" evidence="1">
    <location>
        <begin position="224"/>
        <end position="246"/>
    </location>
</feature>
<protein>
    <submittedName>
        <fullName evidence="2">4675_t:CDS:1</fullName>
    </submittedName>
</protein>
<name>A0A9N9EIF0_9GLOM</name>
<comment type="caution">
    <text evidence="2">The sequence shown here is derived from an EMBL/GenBank/DDBJ whole genome shotgun (WGS) entry which is preliminary data.</text>
</comment>
<proteinExistence type="predicted"/>
<dbReference type="AlphaFoldDB" id="A0A9N9EIF0"/>